<feature type="signal peptide" evidence="6">
    <location>
        <begin position="1"/>
        <end position="23"/>
    </location>
</feature>
<dbReference type="PANTHER" id="PTHR34001:SF3">
    <property type="entry name" value="BLL7405 PROTEIN"/>
    <property type="match status" value="1"/>
</dbReference>
<name>A0A7S9H0G7_9BRAD</name>
<comment type="subcellular location">
    <subcellularLocation>
        <location evidence="1">Cell outer membrane</location>
    </subcellularLocation>
</comment>
<evidence type="ECO:0000259" key="7">
    <source>
        <dbReference type="Pfam" id="PF13505"/>
    </source>
</evidence>
<dbReference type="KEGG" id="bcou:IC761_04620"/>
<evidence type="ECO:0000256" key="1">
    <source>
        <dbReference type="ARBA" id="ARBA00004442"/>
    </source>
</evidence>
<dbReference type="InterPro" id="IPR051692">
    <property type="entry name" value="OMP-like"/>
</dbReference>
<evidence type="ECO:0000313" key="8">
    <source>
        <dbReference type="EMBL" id="QPF92578.1"/>
    </source>
</evidence>
<accession>A0A7S9H0G7</accession>
<keyword evidence="2 6" id="KW-0732">Signal</keyword>
<dbReference type="PANTHER" id="PTHR34001">
    <property type="entry name" value="BLL7405 PROTEIN"/>
    <property type="match status" value="1"/>
</dbReference>
<dbReference type="Gene3D" id="2.40.160.20">
    <property type="match status" value="1"/>
</dbReference>
<dbReference type="Pfam" id="PF13505">
    <property type="entry name" value="OMP_b-brl"/>
    <property type="match status" value="1"/>
</dbReference>
<dbReference type="AlphaFoldDB" id="A0A7S9H0G7"/>
<protein>
    <submittedName>
        <fullName evidence="8">Porin family protein</fullName>
    </submittedName>
</protein>
<gene>
    <name evidence="8" type="ORF">IC761_04620</name>
</gene>
<evidence type="ECO:0000313" key="9">
    <source>
        <dbReference type="Proteomes" id="UP000594621"/>
    </source>
</evidence>
<evidence type="ECO:0000256" key="6">
    <source>
        <dbReference type="SAM" id="SignalP"/>
    </source>
</evidence>
<keyword evidence="4" id="KW-0998">Cell outer membrane</keyword>
<dbReference type="RefSeq" id="WP_195802113.1">
    <property type="nucleotide sequence ID" value="NZ_CP061379.1"/>
</dbReference>
<reference evidence="8 9" key="1">
    <citation type="submission" date="2020-09" db="EMBL/GenBank/DDBJ databases">
        <title>Complete genomes of bradyrhizobia occurring on native shrubby legumes in Australia.</title>
        <authorList>
            <person name="Lafay B."/>
        </authorList>
    </citation>
    <scope>NUCLEOTIDE SEQUENCE [LARGE SCALE GENOMIC DNA]</scope>
    <source>
        <strain evidence="8 9">BDV5040</strain>
    </source>
</reference>
<comment type="similarity">
    <text evidence="5">Belongs to the Omp25/RopB family.</text>
</comment>
<organism evidence="8 9">
    <name type="scientific">Bradyrhizobium commune</name>
    <dbReference type="NCBI Taxonomy" id="83627"/>
    <lineage>
        <taxon>Bacteria</taxon>
        <taxon>Pseudomonadati</taxon>
        <taxon>Pseudomonadota</taxon>
        <taxon>Alphaproteobacteria</taxon>
        <taxon>Hyphomicrobiales</taxon>
        <taxon>Nitrobacteraceae</taxon>
        <taxon>Bradyrhizobium</taxon>
    </lineage>
</organism>
<evidence type="ECO:0000256" key="2">
    <source>
        <dbReference type="ARBA" id="ARBA00022729"/>
    </source>
</evidence>
<feature type="chain" id="PRO_5032505121" evidence="6">
    <location>
        <begin position="24"/>
        <end position="290"/>
    </location>
</feature>
<dbReference type="GO" id="GO:0009279">
    <property type="term" value="C:cell outer membrane"/>
    <property type="evidence" value="ECO:0007669"/>
    <property type="project" value="UniProtKB-SubCell"/>
</dbReference>
<feature type="domain" description="Outer membrane protein beta-barrel" evidence="7">
    <location>
        <begin position="25"/>
        <end position="288"/>
    </location>
</feature>
<dbReference type="Proteomes" id="UP000594621">
    <property type="component" value="Chromosome"/>
</dbReference>
<sequence>MRPISLSLLSAVVISGLGSAASAADLPYKAPPPIIAVPAWSGLYLGLNAGGSIGWDPMSQNATFSSTALGANTLLSSSGRLAPTGWLAGAQIGYNWQVSPLWVVGLEADWAWSSQKDGVSNSSPASGTVAFFGAGGNGFGYSLATEQKVTDIGTVRARGGAIVGSTLWYATGGFAWGTVKDSYNFLGSANPTIFPAPLQPGPFLPGGASFSHTRLGWSLGGGVESKLGGGWSAKLEYLYVDLGKFTDTFAIAINPAYGAGFNAGGVASAASTTHITDNVVRLGLNYQFNR</sequence>
<dbReference type="SUPFAM" id="SSF56925">
    <property type="entry name" value="OMPA-like"/>
    <property type="match status" value="1"/>
</dbReference>
<evidence type="ECO:0000256" key="4">
    <source>
        <dbReference type="ARBA" id="ARBA00023237"/>
    </source>
</evidence>
<proteinExistence type="inferred from homology"/>
<keyword evidence="9" id="KW-1185">Reference proteome</keyword>
<evidence type="ECO:0000256" key="5">
    <source>
        <dbReference type="ARBA" id="ARBA00038306"/>
    </source>
</evidence>
<dbReference type="InterPro" id="IPR011250">
    <property type="entry name" value="OMP/PagP_B-barrel"/>
</dbReference>
<dbReference type="InterPro" id="IPR027385">
    <property type="entry name" value="Beta-barrel_OMP"/>
</dbReference>
<evidence type="ECO:0000256" key="3">
    <source>
        <dbReference type="ARBA" id="ARBA00023136"/>
    </source>
</evidence>
<keyword evidence="3" id="KW-0472">Membrane</keyword>
<dbReference type="EMBL" id="CP061379">
    <property type="protein sequence ID" value="QPF92578.1"/>
    <property type="molecule type" value="Genomic_DNA"/>
</dbReference>